<reference evidence="2" key="1">
    <citation type="journal article" date="2019" name="Int. J. Syst. Evol. Microbiol.">
        <title>The Global Catalogue of Microorganisms (GCM) 10K type strain sequencing project: providing services to taxonomists for standard genome sequencing and annotation.</title>
        <authorList>
            <consortium name="The Broad Institute Genomics Platform"/>
            <consortium name="The Broad Institute Genome Sequencing Center for Infectious Disease"/>
            <person name="Wu L."/>
            <person name="Ma J."/>
        </authorList>
    </citation>
    <scope>NUCLEOTIDE SEQUENCE [LARGE SCALE GENOMIC DNA]</scope>
    <source>
        <strain evidence="2">IBRC-M 10906</strain>
    </source>
</reference>
<keyword evidence="2" id="KW-1185">Reference proteome</keyword>
<dbReference type="Proteomes" id="UP001597478">
    <property type="component" value="Unassembled WGS sequence"/>
</dbReference>
<gene>
    <name evidence="1" type="ORF">ACFS2C_09330</name>
</gene>
<dbReference type="EMBL" id="JBHUOF010000010">
    <property type="protein sequence ID" value="MFD2799594.1"/>
    <property type="molecule type" value="Genomic_DNA"/>
</dbReference>
<dbReference type="RefSeq" id="WP_377392468.1">
    <property type="nucleotide sequence ID" value="NZ_JBHSAN010000029.1"/>
</dbReference>
<evidence type="ECO:0000313" key="1">
    <source>
        <dbReference type="EMBL" id="MFD2799594.1"/>
    </source>
</evidence>
<dbReference type="Gene3D" id="3.90.25.10">
    <property type="entry name" value="UDP-galactose 4-epimerase, domain 1"/>
    <property type="match status" value="1"/>
</dbReference>
<protein>
    <submittedName>
        <fullName evidence="1">NmrA family transcriptional regulator</fullName>
    </submittedName>
</protein>
<accession>A0ABW5W810</accession>
<dbReference type="InterPro" id="IPR051604">
    <property type="entry name" value="Ergot_Alk_Oxidoreductase"/>
</dbReference>
<organism evidence="1 2">
    <name type="scientific">Prauserella oleivorans</name>
    <dbReference type="NCBI Taxonomy" id="1478153"/>
    <lineage>
        <taxon>Bacteria</taxon>
        <taxon>Bacillati</taxon>
        <taxon>Actinomycetota</taxon>
        <taxon>Actinomycetes</taxon>
        <taxon>Pseudonocardiales</taxon>
        <taxon>Pseudonocardiaceae</taxon>
        <taxon>Prauserella</taxon>
    </lineage>
</organism>
<sequence>MTDTETMTLVLGGTGKTGRRVATRLRSRGHAVRIGSRSGHPRFDWQDETTWAPVLADVGAVYLAYAPDAGAPGAPETIGAFAKAAVARGVQRLVLLTGRGERGSQLSEYALQQAGADWTIVRSSFFAQDFSEDEAFADSVRGGMLAFPWGQVAEPFVDLADVADVATAALTEDGHAGRVYELTGPRLLTFADATAEIAAATGREITYLPITEDQFVSGLVAQGAPPEFAAQLTAMFAEVLDGRNAHLTDGVRQALGREPRDITDYILETAALGAWTPEPVAAR</sequence>
<dbReference type="InterPro" id="IPR036291">
    <property type="entry name" value="NAD(P)-bd_dom_sf"/>
</dbReference>
<dbReference type="PANTHER" id="PTHR43162">
    <property type="match status" value="1"/>
</dbReference>
<dbReference type="PANTHER" id="PTHR43162:SF1">
    <property type="entry name" value="PRESTALK A DIFFERENTIATION PROTEIN A"/>
    <property type="match status" value="1"/>
</dbReference>
<name>A0ABW5W810_9PSEU</name>
<dbReference type="Gene3D" id="3.40.50.720">
    <property type="entry name" value="NAD(P)-binding Rossmann-like Domain"/>
    <property type="match status" value="1"/>
</dbReference>
<comment type="caution">
    <text evidence="1">The sequence shown here is derived from an EMBL/GenBank/DDBJ whole genome shotgun (WGS) entry which is preliminary data.</text>
</comment>
<dbReference type="SUPFAM" id="SSF51735">
    <property type="entry name" value="NAD(P)-binding Rossmann-fold domains"/>
    <property type="match status" value="1"/>
</dbReference>
<proteinExistence type="predicted"/>
<evidence type="ECO:0000313" key="2">
    <source>
        <dbReference type="Proteomes" id="UP001597478"/>
    </source>
</evidence>